<accession>A0A8T0T7F3</accession>
<proteinExistence type="predicted"/>
<evidence type="ECO:0000313" key="1">
    <source>
        <dbReference type="EMBL" id="KAG2605568.1"/>
    </source>
</evidence>
<reference evidence="1" key="1">
    <citation type="submission" date="2020-05" db="EMBL/GenBank/DDBJ databases">
        <title>WGS assembly of Panicum virgatum.</title>
        <authorList>
            <person name="Lovell J.T."/>
            <person name="Jenkins J."/>
            <person name="Shu S."/>
            <person name="Juenger T.E."/>
            <person name="Schmutz J."/>
        </authorList>
    </citation>
    <scope>NUCLEOTIDE SEQUENCE</scope>
    <source>
        <strain evidence="1">AP13</strain>
    </source>
</reference>
<evidence type="ECO:0008006" key="3">
    <source>
        <dbReference type="Google" id="ProtNLM"/>
    </source>
</evidence>
<dbReference type="Proteomes" id="UP000823388">
    <property type="component" value="Chromosome 4N"/>
</dbReference>
<protein>
    <recommendedName>
        <fullName evidence="3">Homeobox domain-containing protein</fullName>
    </recommendedName>
</protein>
<comment type="caution">
    <text evidence="1">The sequence shown here is derived from an EMBL/GenBank/DDBJ whole genome shotgun (WGS) entry which is preliminary data.</text>
</comment>
<sequence length="174" mass="20047">MDHESSSSKAKIAFRFIKEEVKVMEEKLKPRTTSHPDRVLMRELALQFSESRSRAGTTSPVTPEQVLHWFCYHRYNKSTKKVPAMEAPPAPRSMTECHDWAIQRFSASAPLFRPRRHRSLVDFASPVSSTAPPFLIRVRRPCPAQRLPVGGGPVYRRLAARRRRPPLLYAPLRF</sequence>
<dbReference type="PANTHER" id="PTHR33827:SF6">
    <property type="entry name" value="HOMEODOMAIN-LIKE TRANSCRIPTION FACTOR SUPERFAMILY PROTEIN-RELATED"/>
    <property type="match status" value="1"/>
</dbReference>
<name>A0A8T0T7F3_PANVG</name>
<evidence type="ECO:0000313" key="2">
    <source>
        <dbReference type="Proteomes" id="UP000823388"/>
    </source>
</evidence>
<gene>
    <name evidence="1" type="ORF">PVAP13_4NG085934</name>
</gene>
<dbReference type="PANTHER" id="PTHR33827">
    <property type="entry name" value="PROTEIN SAWADEE HOMEODOMAIN HOMOLOG 2"/>
    <property type="match status" value="1"/>
</dbReference>
<dbReference type="InterPro" id="IPR039276">
    <property type="entry name" value="SHH1/2"/>
</dbReference>
<dbReference type="AlphaFoldDB" id="A0A8T0T7F3"/>
<dbReference type="EMBL" id="CM029044">
    <property type="protein sequence ID" value="KAG2605568.1"/>
    <property type="molecule type" value="Genomic_DNA"/>
</dbReference>
<organism evidence="1 2">
    <name type="scientific">Panicum virgatum</name>
    <name type="common">Blackwell switchgrass</name>
    <dbReference type="NCBI Taxonomy" id="38727"/>
    <lineage>
        <taxon>Eukaryota</taxon>
        <taxon>Viridiplantae</taxon>
        <taxon>Streptophyta</taxon>
        <taxon>Embryophyta</taxon>
        <taxon>Tracheophyta</taxon>
        <taxon>Spermatophyta</taxon>
        <taxon>Magnoliopsida</taxon>
        <taxon>Liliopsida</taxon>
        <taxon>Poales</taxon>
        <taxon>Poaceae</taxon>
        <taxon>PACMAD clade</taxon>
        <taxon>Panicoideae</taxon>
        <taxon>Panicodae</taxon>
        <taxon>Paniceae</taxon>
        <taxon>Panicinae</taxon>
        <taxon>Panicum</taxon>
        <taxon>Panicum sect. Hiantes</taxon>
    </lineage>
</organism>
<keyword evidence="2" id="KW-1185">Reference proteome</keyword>